<dbReference type="EMBL" id="MZNU01000068">
    <property type="protein sequence ID" value="OWP05477.1"/>
    <property type="molecule type" value="Genomic_DNA"/>
</dbReference>
<evidence type="ECO:0000313" key="1">
    <source>
        <dbReference type="EMBL" id="OWP05477.1"/>
    </source>
</evidence>
<gene>
    <name evidence="1" type="ORF">B2J93_7821</name>
</gene>
<dbReference type="InParanoid" id="A0A218ZBS0"/>
<evidence type="ECO:0000313" key="2">
    <source>
        <dbReference type="Proteomes" id="UP000242519"/>
    </source>
</evidence>
<dbReference type="AlphaFoldDB" id="A0A218ZBS0"/>
<accession>A0A218ZBS0</accession>
<comment type="caution">
    <text evidence="1">The sequence shown here is derived from an EMBL/GenBank/DDBJ whole genome shotgun (WGS) entry which is preliminary data.</text>
</comment>
<organism evidence="1 2">
    <name type="scientific">Diplocarpon coronariae</name>
    <dbReference type="NCBI Taxonomy" id="2795749"/>
    <lineage>
        <taxon>Eukaryota</taxon>
        <taxon>Fungi</taxon>
        <taxon>Dikarya</taxon>
        <taxon>Ascomycota</taxon>
        <taxon>Pezizomycotina</taxon>
        <taxon>Leotiomycetes</taxon>
        <taxon>Helotiales</taxon>
        <taxon>Drepanopezizaceae</taxon>
        <taxon>Diplocarpon</taxon>
    </lineage>
</organism>
<proteinExistence type="predicted"/>
<protein>
    <submittedName>
        <fullName evidence="1">Uncharacterized protein</fullName>
    </submittedName>
</protein>
<keyword evidence="2" id="KW-1185">Reference proteome</keyword>
<dbReference type="Proteomes" id="UP000242519">
    <property type="component" value="Unassembled WGS sequence"/>
</dbReference>
<sequence>MDRAAGKFSLGSKTLFRMDSQQPTGLGDRILGIVRRAGDDVVNSPCASRIVQMSHGQRDQDRKYC</sequence>
<name>A0A218ZBS0_9HELO</name>
<reference evidence="1 2" key="1">
    <citation type="submission" date="2017-04" db="EMBL/GenBank/DDBJ databases">
        <title>Draft genome sequence of Marssonina coronaria NL1: causal agent of apple blotch.</title>
        <authorList>
            <person name="Cheng Q."/>
        </authorList>
    </citation>
    <scope>NUCLEOTIDE SEQUENCE [LARGE SCALE GENOMIC DNA]</scope>
    <source>
        <strain evidence="1 2">NL1</strain>
    </source>
</reference>